<feature type="chain" id="PRO_5046676975" evidence="2">
    <location>
        <begin position="26"/>
        <end position="200"/>
    </location>
</feature>
<dbReference type="PANTHER" id="PTHR38593:SF1">
    <property type="entry name" value="BLR2558 PROTEIN"/>
    <property type="match status" value="1"/>
</dbReference>
<feature type="region of interest" description="Disordered" evidence="1">
    <location>
        <begin position="25"/>
        <end position="45"/>
    </location>
</feature>
<dbReference type="InterPro" id="IPR025419">
    <property type="entry name" value="DUF4142"/>
</dbReference>
<evidence type="ECO:0000256" key="1">
    <source>
        <dbReference type="SAM" id="MobiDB-lite"/>
    </source>
</evidence>
<feature type="signal peptide" evidence="2">
    <location>
        <begin position="1"/>
        <end position="25"/>
    </location>
</feature>
<dbReference type="PANTHER" id="PTHR38593">
    <property type="entry name" value="BLR2558 PROTEIN"/>
    <property type="match status" value="1"/>
</dbReference>
<dbReference type="Proteomes" id="UP001602013">
    <property type="component" value="Unassembled WGS sequence"/>
</dbReference>
<keyword evidence="5" id="KW-1185">Reference proteome</keyword>
<name>A0ABW6SWF9_9ACTN</name>
<sequence length="200" mass="21564">MVRRIVLLLAIVISALVAGATGAFAQPSPSPTGAHRPSPSPGVSEQDQMFLIKAHQGNLAEIRAGRLAQQKGHTSAVRDLGTRLIKDHTRLDTKLRQVAKDVGVQLPHEPSKQQQAQLKEVSGLSGANFDHAWVQSQLTAHRQVLTLINKQLSTGKSEQVKKTAQEAKPVIQEHLTLLRKAAATTTPHMGTPTAHPTPTH</sequence>
<proteinExistence type="predicted"/>
<comment type="caution">
    <text evidence="4">The sequence shown here is derived from an EMBL/GenBank/DDBJ whole genome shotgun (WGS) entry which is preliminary data.</text>
</comment>
<reference evidence="4 5" key="1">
    <citation type="submission" date="2024-10" db="EMBL/GenBank/DDBJ databases">
        <title>The Natural Products Discovery Center: Release of the First 8490 Sequenced Strains for Exploring Actinobacteria Biosynthetic Diversity.</title>
        <authorList>
            <person name="Kalkreuter E."/>
            <person name="Kautsar S.A."/>
            <person name="Yang D."/>
            <person name="Bader C.D."/>
            <person name="Teijaro C.N."/>
            <person name="Fluegel L."/>
            <person name="Davis C.M."/>
            <person name="Simpson J.R."/>
            <person name="Lauterbach L."/>
            <person name="Steele A.D."/>
            <person name="Gui C."/>
            <person name="Meng S."/>
            <person name="Li G."/>
            <person name="Viehrig K."/>
            <person name="Ye F."/>
            <person name="Su P."/>
            <person name="Kiefer A.F."/>
            <person name="Nichols A."/>
            <person name="Cepeda A.J."/>
            <person name="Yan W."/>
            <person name="Fan B."/>
            <person name="Jiang Y."/>
            <person name="Adhikari A."/>
            <person name="Zheng C.-J."/>
            <person name="Schuster L."/>
            <person name="Cowan T.M."/>
            <person name="Smanski M.J."/>
            <person name="Chevrette M.G."/>
            <person name="De Carvalho L.P.S."/>
            <person name="Shen B."/>
        </authorList>
    </citation>
    <scope>NUCLEOTIDE SEQUENCE [LARGE SCALE GENOMIC DNA]</scope>
    <source>
        <strain evidence="4 5">NPDC002173</strain>
    </source>
</reference>
<evidence type="ECO:0000256" key="2">
    <source>
        <dbReference type="SAM" id="SignalP"/>
    </source>
</evidence>
<evidence type="ECO:0000259" key="3">
    <source>
        <dbReference type="Pfam" id="PF13628"/>
    </source>
</evidence>
<protein>
    <submittedName>
        <fullName evidence="4">DUF4142 domain-containing protein</fullName>
    </submittedName>
</protein>
<gene>
    <name evidence="4" type="ORF">ACFYXI_21385</name>
</gene>
<dbReference type="RefSeq" id="WP_387413556.1">
    <property type="nucleotide sequence ID" value="NZ_JBIASD010000014.1"/>
</dbReference>
<dbReference type="InterPro" id="IPR012347">
    <property type="entry name" value="Ferritin-like"/>
</dbReference>
<organism evidence="4 5">
    <name type="scientific">Microtetraspora malaysiensis</name>
    <dbReference type="NCBI Taxonomy" id="161358"/>
    <lineage>
        <taxon>Bacteria</taxon>
        <taxon>Bacillati</taxon>
        <taxon>Actinomycetota</taxon>
        <taxon>Actinomycetes</taxon>
        <taxon>Streptosporangiales</taxon>
        <taxon>Streptosporangiaceae</taxon>
        <taxon>Microtetraspora</taxon>
    </lineage>
</organism>
<evidence type="ECO:0000313" key="4">
    <source>
        <dbReference type="EMBL" id="MFF3668143.1"/>
    </source>
</evidence>
<accession>A0ABW6SWF9</accession>
<dbReference type="EMBL" id="JBIASD010000014">
    <property type="protein sequence ID" value="MFF3668143.1"/>
    <property type="molecule type" value="Genomic_DNA"/>
</dbReference>
<feature type="domain" description="DUF4142" evidence="3">
    <location>
        <begin position="46"/>
        <end position="177"/>
    </location>
</feature>
<dbReference type="Pfam" id="PF13628">
    <property type="entry name" value="DUF4142"/>
    <property type="match status" value="1"/>
</dbReference>
<evidence type="ECO:0000313" key="5">
    <source>
        <dbReference type="Proteomes" id="UP001602013"/>
    </source>
</evidence>
<keyword evidence="2" id="KW-0732">Signal</keyword>
<dbReference type="Gene3D" id="1.20.1260.10">
    <property type="match status" value="1"/>
</dbReference>